<sequence length="59" mass="6390">VEREEHDRPSPLVADGDQSDRRWVIGAIETIGQRGSACASPRRASVKRGGRDCLASRSA</sequence>
<proteinExistence type="predicted"/>
<feature type="region of interest" description="Disordered" evidence="1">
    <location>
        <begin position="34"/>
        <end position="59"/>
    </location>
</feature>
<gene>
    <name evidence="2" type="ORF">BCR44DRAFT_37946</name>
</gene>
<keyword evidence="3" id="KW-1185">Reference proteome</keyword>
<feature type="non-terminal residue" evidence="2">
    <location>
        <position position="1"/>
    </location>
</feature>
<evidence type="ECO:0000256" key="1">
    <source>
        <dbReference type="SAM" id="MobiDB-lite"/>
    </source>
</evidence>
<reference evidence="2 3" key="1">
    <citation type="submission" date="2016-07" db="EMBL/GenBank/DDBJ databases">
        <title>Pervasive Adenine N6-methylation of Active Genes in Fungi.</title>
        <authorList>
            <consortium name="DOE Joint Genome Institute"/>
            <person name="Mondo S.J."/>
            <person name="Dannebaum R.O."/>
            <person name="Kuo R.C."/>
            <person name="Labutti K."/>
            <person name="Haridas S."/>
            <person name="Kuo A."/>
            <person name="Salamov A."/>
            <person name="Ahrendt S.R."/>
            <person name="Lipzen A."/>
            <person name="Sullivan W."/>
            <person name="Andreopoulos W.B."/>
            <person name="Clum A."/>
            <person name="Lindquist E."/>
            <person name="Daum C."/>
            <person name="Ramamoorthy G.K."/>
            <person name="Gryganskyi A."/>
            <person name="Culley D."/>
            <person name="Magnuson J.K."/>
            <person name="James T.Y."/>
            <person name="O'Malley M.A."/>
            <person name="Stajich J.E."/>
            <person name="Spatafora J.W."/>
            <person name="Visel A."/>
            <person name="Grigoriev I.V."/>
        </authorList>
    </citation>
    <scope>NUCLEOTIDE SEQUENCE [LARGE SCALE GENOMIC DNA]</scope>
    <source>
        <strain evidence="2 3">PL171</strain>
    </source>
</reference>
<dbReference type="AlphaFoldDB" id="A0A1Y2HYP9"/>
<dbReference type="Proteomes" id="UP000193411">
    <property type="component" value="Unassembled WGS sequence"/>
</dbReference>
<accession>A0A1Y2HYP9</accession>
<evidence type="ECO:0000313" key="3">
    <source>
        <dbReference type="Proteomes" id="UP000193411"/>
    </source>
</evidence>
<dbReference type="EMBL" id="MCFL01000004">
    <property type="protein sequence ID" value="ORZ39700.1"/>
    <property type="molecule type" value="Genomic_DNA"/>
</dbReference>
<evidence type="ECO:0000313" key="2">
    <source>
        <dbReference type="EMBL" id="ORZ39700.1"/>
    </source>
</evidence>
<comment type="caution">
    <text evidence="2">The sequence shown here is derived from an EMBL/GenBank/DDBJ whole genome shotgun (WGS) entry which is preliminary data.</text>
</comment>
<organism evidence="2 3">
    <name type="scientific">Catenaria anguillulae PL171</name>
    <dbReference type="NCBI Taxonomy" id="765915"/>
    <lineage>
        <taxon>Eukaryota</taxon>
        <taxon>Fungi</taxon>
        <taxon>Fungi incertae sedis</taxon>
        <taxon>Blastocladiomycota</taxon>
        <taxon>Blastocladiomycetes</taxon>
        <taxon>Blastocladiales</taxon>
        <taxon>Catenariaceae</taxon>
        <taxon>Catenaria</taxon>
    </lineage>
</organism>
<name>A0A1Y2HYP9_9FUNG</name>
<protein>
    <submittedName>
        <fullName evidence="2">Uncharacterized protein</fullName>
    </submittedName>
</protein>